<dbReference type="AlphaFoldDB" id="A0A540X7W5"/>
<name>A0A540X7W5_9BACT</name>
<organism evidence="2 3">
    <name type="scientific">Myxococcus llanfairpwllgwyngyllgogerychwyrndrobwllllantysiliogogogochensis</name>
    <dbReference type="NCBI Taxonomy" id="2590453"/>
    <lineage>
        <taxon>Bacteria</taxon>
        <taxon>Pseudomonadati</taxon>
        <taxon>Myxococcota</taxon>
        <taxon>Myxococcia</taxon>
        <taxon>Myxococcales</taxon>
        <taxon>Cystobacterineae</taxon>
        <taxon>Myxococcaceae</taxon>
        <taxon>Myxococcus</taxon>
    </lineage>
</organism>
<proteinExistence type="predicted"/>
<reference evidence="2 3" key="1">
    <citation type="submission" date="2019-06" db="EMBL/GenBank/DDBJ databases">
        <authorList>
            <person name="Livingstone P."/>
            <person name="Whitworth D."/>
        </authorList>
    </citation>
    <scope>NUCLEOTIDE SEQUENCE [LARGE SCALE GENOMIC DNA]</scope>
    <source>
        <strain evidence="2 3">AM401</strain>
    </source>
</reference>
<sequence>MWSWVAVAVMSLSSVSLGAQGDEVKGDGDEQGRTIRFTKKDAVVGESEEQRLRMEMTQEFSVTAPEMEPESISLKSAMVQNQVLTTLAAKGRIVTQRKIAYGEVQDVTKDGNGKETREVAAVSGKSYLGEFKKGRIAVTDLDGMAVTKQVREMVVSDLEGLGEEDPIVAAFPEAPLKIGDSVERVAKAFQDSLQKGGGGDGVVFKDTRIQLSEIRHEARGPVGVFTVSTTLEVPADEESPVAMSVTYQGTMNILAAGIVLTSFSMAGPLKLTPTPELFELGMRVTGKGDSRLVLTTRVLPPPPKK</sequence>
<evidence type="ECO:0008006" key="4">
    <source>
        <dbReference type="Google" id="ProtNLM"/>
    </source>
</evidence>
<keyword evidence="1" id="KW-0732">Signal</keyword>
<evidence type="ECO:0000313" key="2">
    <source>
        <dbReference type="EMBL" id="TQF17385.1"/>
    </source>
</evidence>
<protein>
    <recommendedName>
        <fullName evidence="4">Lipoprotein</fullName>
    </recommendedName>
</protein>
<accession>A0A540X7W5</accession>
<evidence type="ECO:0000313" key="3">
    <source>
        <dbReference type="Proteomes" id="UP000315369"/>
    </source>
</evidence>
<keyword evidence="3" id="KW-1185">Reference proteome</keyword>
<dbReference type="EMBL" id="VIFM01000008">
    <property type="protein sequence ID" value="TQF17385.1"/>
    <property type="molecule type" value="Genomic_DNA"/>
</dbReference>
<gene>
    <name evidence="2" type="ORF">FJV41_03620</name>
</gene>
<feature type="signal peptide" evidence="1">
    <location>
        <begin position="1"/>
        <end position="21"/>
    </location>
</feature>
<comment type="caution">
    <text evidence="2">The sequence shown here is derived from an EMBL/GenBank/DDBJ whole genome shotgun (WGS) entry which is preliminary data.</text>
</comment>
<evidence type="ECO:0000256" key="1">
    <source>
        <dbReference type="SAM" id="SignalP"/>
    </source>
</evidence>
<dbReference type="Proteomes" id="UP000315369">
    <property type="component" value="Unassembled WGS sequence"/>
</dbReference>
<feature type="chain" id="PRO_5022088338" description="Lipoprotein" evidence="1">
    <location>
        <begin position="22"/>
        <end position="305"/>
    </location>
</feature>